<proteinExistence type="predicted"/>
<protein>
    <submittedName>
        <fullName evidence="1">Uncharacterized protein</fullName>
    </submittedName>
</protein>
<sequence length="72" mass="8138">MTAKITKDVSWSKYKRAEGRSLAPVIHEDMVSLQCAILLMTLSTVFSLKCYSQSTTNKEKPTIFMDCPGSRY</sequence>
<name>A0A0B1SI19_OESDE</name>
<evidence type="ECO:0000313" key="2">
    <source>
        <dbReference type="Proteomes" id="UP000053660"/>
    </source>
</evidence>
<reference evidence="1 2" key="1">
    <citation type="submission" date="2014-03" db="EMBL/GenBank/DDBJ databases">
        <title>Draft genome of the hookworm Oesophagostomum dentatum.</title>
        <authorList>
            <person name="Mitreva M."/>
        </authorList>
    </citation>
    <scope>NUCLEOTIDE SEQUENCE [LARGE SCALE GENOMIC DNA]</scope>
    <source>
        <strain evidence="1 2">OD-Hann</strain>
    </source>
</reference>
<feature type="non-terminal residue" evidence="1">
    <location>
        <position position="72"/>
    </location>
</feature>
<gene>
    <name evidence="1" type="ORF">OESDEN_15720</name>
</gene>
<evidence type="ECO:0000313" key="1">
    <source>
        <dbReference type="EMBL" id="KHJ84564.1"/>
    </source>
</evidence>
<dbReference type="AlphaFoldDB" id="A0A0B1SI19"/>
<keyword evidence="2" id="KW-1185">Reference proteome</keyword>
<dbReference type="EMBL" id="KN567902">
    <property type="protein sequence ID" value="KHJ84564.1"/>
    <property type="molecule type" value="Genomic_DNA"/>
</dbReference>
<organism evidence="1 2">
    <name type="scientific">Oesophagostomum dentatum</name>
    <name type="common">Nodular worm</name>
    <dbReference type="NCBI Taxonomy" id="61180"/>
    <lineage>
        <taxon>Eukaryota</taxon>
        <taxon>Metazoa</taxon>
        <taxon>Ecdysozoa</taxon>
        <taxon>Nematoda</taxon>
        <taxon>Chromadorea</taxon>
        <taxon>Rhabditida</taxon>
        <taxon>Rhabditina</taxon>
        <taxon>Rhabditomorpha</taxon>
        <taxon>Strongyloidea</taxon>
        <taxon>Strongylidae</taxon>
        <taxon>Oesophagostomum</taxon>
    </lineage>
</organism>
<accession>A0A0B1SI19</accession>
<dbReference type="Proteomes" id="UP000053660">
    <property type="component" value="Unassembled WGS sequence"/>
</dbReference>